<dbReference type="Proteomes" id="UP000886520">
    <property type="component" value="Chromosome 22"/>
</dbReference>
<dbReference type="AlphaFoldDB" id="A0A9D4Z5T8"/>
<organism evidence="3 4">
    <name type="scientific">Adiantum capillus-veneris</name>
    <name type="common">Maidenhair fern</name>
    <dbReference type="NCBI Taxonomy" id="13818"/>
    <lineage>
        <taxon>Eukaryota</taxon>
        <taxon>Viridiplantae</taxon>
        <taxon>Streptophyta</taxon>
        <taxon>Embryophyta</taxon>
        <taxon>Tracheophyta</taxon>
        <taxon>Polypodiopsida</taxon>
        <taxon>Polypodiidae</taxon>
        <taxon>Polypodiales</taxon>
        <taxon>Pteridineae</taxon>
        <taxon>Pteridaceae</taxon>
        <taxon>Vittarioideae</taxon>
        <taxon>Adiantum</taxon>
    </lineage>
</organism>
<accession>A0A9D4Z5T8</accession>
<name>A0A9D4Z5T8_ADICA</name>
<keyword evidence="2" id="KW-0812">Transmembrane</keyword>
<evidence type="ECO:0000313" key="3">
    <source>
        <dbReference type="EMBL" id="KAI5062215.1"/>
    </source>
</evidence>
<comment type="caution">
    <text evidence="3">The sequence shown here is derived from an EMBL/GenBank/DDBJ whole genome shotgun (WGS) entry which is preliminary data.</text>
</comment>
<feature type="region of interest" description="Disordered" evidence="1">
    <location>
        <begin position="229"/>
        <end position="368"/>
    </location>
</feature>
<proteinExistence type="predicted"/>
<keyword evidence="2" id="KW-0472">Membrane</keyword>
<reference evidence="3" key="1">
    <citation type="submission" date="2021-01" db="EMBL/GenBank/DDBJ databases">
        <title>Adiantum capillus-veneris genome.</title>
        <authorList>
            <person name="Fang Y."/>
            <person name="Liao Q."/>
        </authorList>
    </citation>
    <scope>NUCLEOTIDE SEQUENCE</scope>
    <source>
        <strain evidence="3">H3</strain>
        <tissue evidence="3">Leaf</tissue>
    </source>
</reference>
<feature type="transmembrane region" description="Helical" evidence="2">
    <location>
        <begin position="21"/>
        <end position="39"/>
    </location>
</feature>
<keyword evidence="4" id="KW-1185">Reference proteome</keyword>
<sequence length="368" mass="40010">MRRGNPTQGYDMMGQRSTRRFSVWVLHAAIGPALQRGVWSSRRAMGRRSSAEVDVGMAGKAKKASGRGMRGAYSTPPPKKGGPSATRAGRGRSLGGGGDVQAPRVMRATRAAMPMWVEPKVEEEGAECALFIPPLAGCRAQGGNRAQLGKVEAWSRKDCHTFYQRCSSTGSSRAKPSCTAFIMQAGCAEGKKKKDFGKAVKAQQTLEWALNVFKGSGTLTRAALVPPLEGQCEGPVTKPRDDAQASREAQQGDQMKEIVRRRHEKMAKEKRPKIEDKGGTTATEPPKTEIVQASKEDQGMKALHERGQREKTLNTWHGQRGKRSNNGHGTTKDRGEQETGRGQRGRRHGSPSTTESEEGEEGKICWGS</sequence>
<feature type="region of interest" description="Disordered" evidence="1">
    <location>
        <begin position="47"/>
        <end position="103"/>
    </location>
</feature>
<evidence type="ECO:0000256" key="1">
    <source>
        <dbReference type="SAM" id="MobiDB-lite"/>
    </source>
</evidence>
<keyword evidence="2" id="KW-1133">Transmembrane helix</keyword>
<feature type="compositionally biased region" description="Basic and acidic residues" evidence="1">
    <location>
        <begin position="330"/>
        <end position="341"/>
    </location>
</feature>
<feature type="compositionally biased region" description="Basic and acidic residues" evidence="1">
    <location>
        <begin position="294"/>
        <end position="312"/>
    </location>
</feature>
<protein>
    <submittedName>
        <fullName evidence="3">Uncharacterized protein</fullName>
    </submittedName>
</protein>
<evidence type="ECO:0000313" key="4">
    <source>
        <dbReference type="Proteomes" id="UP000886520"/>
    </source>
</evidence>
<gene>
    <name evidence="3" type="ORF">GOP47_0022754</name>
</gene>
<feature type="compositionally biased region" description="Basic and acidic residues" evidence="1">
    <location>
        <begin position="266"/>
        <end position="278"/>
    </location>
</feature>
<evidence type="ECO:0000256" key="2">
    <source>
        <dbReference type="SAM" id="Phobius"/>
    </source>
</evidence>
<dbReference type="EMBL" id="JABFUD020000022">
    <property type="protein sequence ID" value="KAI5062215.1"/>
    <property type="molecule type" value="Genomic_DNA"/>
</dbReference>